<gene>
    <name evidence="9" type="primary">KNAG0H02900</name>
    <name evidence="9" type="ordered locus">KNAG_0H02900</name>
</gene>
<dbReference type="InterPro" id="IPR008564">
    <property type="entry name" value="TVP23-like"/>
</dbReference>
<dbReference type="OMA" id="KMIWWID"/>
<comment type="function">
    <text evidence="1 8">Golgi membrane protein involved in vesicular trafficking.</text>
</comment>
<keyword evidence="10" id="KW-1185">Reference proteome</keyword>
<evidence type="ECO:0000256" key="3">
    <source>
        <dbReference type="ARBA" id="ARBA00005467"/>
    </source>
</evidence>
<name>J7RA02_HUIN7</name>
<dbReference type="Proteomes" id="UP000006310">
    <property type="component" value="Chromosome 8"/>
</dbReference>
<proteinExistence type="inferred from homology"/>
<evidence type="ECO:0000313" key="9">
    <source>
        <dbReference type="EMBL" id="CCK71705.1"/>
    </source>
</evidence>
<dbReference type="PANTHER" id="PTHR13019">
    <property type="entry name" value="GOLGI APPARATUS MEMBRANE PROTEIN TVP23"/>
    <property type="match status" value="1"/>
</dbReference>
<evidence type="ECO:0000256" key="5">
    <source>
        <dbReference type="ARBA" id="ARBA00022692"/>
    </source>
</evidence>
<keyword evidence="8" id="KW-0333">Golgi apparatus</keyword>
<evidence type="ECO:0000256" key="8">
    <source>
        <dbReference type="RuleBase" id="RU361206"/>
    </source>
</evidence>
<evidence type="ECO:0000256" key="7">
    <source>
        <dbReference type="ARBA" id="ARBA00023136"/>
    </source>
</evidence>
<evidence type="ECO:0000256" key="4">
    <source>
        <dbReference type="ARBA" id="ARBA00013603"/>
    </source>
</evidence>
<comment type="similarity">
    <text evidence="3 8">Belongs to the TVP23 family.</text>
</comment>
<dbReference type="EMBL" id="HE978321">
    <property type="protein sequence ID" value="CCK71705.1"/>
    <property type="molecule type" value="Genomic_DNA"/>
</dbReference>
<dbReference type="GO" id="GO:0009306">
    <property type="term" value="P:protein secretion"/>
    <property type="evidence" value="ECO:0007669"/>
    <property type="project" value="TreeGrafter"/>
</dbReference>
<feature type="transmembrane region" description="Helical" evidence="8">
    <location>
        <begin position="132"/>
        <end position="150"/>
    </location>
</feature>
<reference evidence="9 10" key="1">
    <citation type="journal article" date="2011" name="Proc. Natl. Acad. Sci. U.S.A.">
        <title>Evolutionary erosion of yeast sex chromosomes by mating-type switching accidents.</title>
        <authorList>
            <person name="Gordon J.L."/>
            <person name="Armisen D."/>
            <person name="Proux-Wera E."/>
            <person name="Oheigeartaigh S.S."/>
            <person name="Byrne K.P."/>
            <person name="Wolfe K.H."/>
        </authorList>
    </citation>
    <scope>NUCLEOTIDE SEQUENCE [LARGE SCALE GENOMIC DNA]</scope>
    <source>
        <strain evidence="10">ATCC MYA-139 / BCRC 22969 / CBS 8797 / CCRC 22969 / KCTC 17520 / NBRC 10181 / NCYC 3082</strain>
    </source>
</reference>
<keyword evidence="7 8" id="KW-0472">Membrane</keyword>
<dbReference type="HOGENOM" id="CLU_1190470_0_0_1"/>
<dbReference type="eggNOG" id="KOG3195">
    <property type="taxonomic scope" value="Eukaryota"/>
</dbReference>
<feature type="transmembrane region" description="Helical" evidence="8">
    <location>
        <begin position="107"/>
        <end position="125"/>
    </location>
</feature>
<feature type="transmembrane region" description="Helical" evidence="8">
    <location>
        <begin position="31"/>
        <end position="56"/>
    </location>
</feature>
<dbReference type="GO" id="GO:0000139">
    <property type="term" value="C:Golgi membrane"/>
    <property type="evidence" value="ECO:0007669"/>
    <property type="project" value="UniProtKB-SubCell"/>
</dbReference>
<keyword evidence="5 8" id="KW-0812">Transmembrane</keyword>
<reference evidence="10" key="2">
    <citation type="submission" date="2012-08" db="EMBL/GenBank/DDBJ databases">
        <title>Genome sequence of Kazachstania naganishii.</title>
        <authorList>
            <person name="Gordon J.L."/>
            <person name="Armisen D."/>
            <person name="Proux-Wera E."/>
            <person name="OhEigeartaigh S.S."/>
            <person name="Byrne K.P."/>
            <person name="Wolfe K.H."/>
        </authorList>
    </citation>
    <scope>NUCLEOTIDE SEQUENCE [LARGE SCALE GENOMIC DNA]</scope>
    <source>
        <strain evidence="10">ATCC MYA-139 / BCRC 22969 / CBS 8797 / CCRC 22969 / KCTC 17520 / NBRC 10181 / NCYC 3082</strain>
    </source>
</reference>
<evidence type="ECO:0000256" key="1">
    <source>
        <dbReference type="ARBA" id="ARBA00003246"/>
    </source>
</evidence>
<organism evidence="9 10">
    <name type="scientific">Huiozyma naganishii (strain ATCC MYA-139 / BCRC 22969 / CBS 8797 / KCTC 17520 / NBRC 10181 / NCYC 3082 / Yp74L-3)</name>
    <name type="common">Yeast</name>
    <name type="synonym">Kazachstania naganishii</name>
    <dbReference type="NCBI Taxonomy" id="1071383"/>
    <lineage>
        <taxon>Eukaryota</taxon>
        <taxon>Fungi</taxon>
        <taxon>Dikarya</taxon>
        <taxon>Ascomycota</taxon>
        <taxon>Saccharomycotina</taxon>
        <taxon>Saccharomycetes</taxon>
        <taxon>Saccharomycetales</taxon>
        <taxon>Saccharomycetaceae</taxon>
        <taxon>Huiozyma</taxon>
    </lineage>
</organism>
<evidence type="ECO:0000256" key="2">
    <source>
        <dbReference type="ARBA" id="ARBA00004653"/>
    </source>
</evidence>
<evidence type="ECO:0000313" key="10">
    <source>
        <dbReference type="Proteomes" id="UP000006310"/>
    </source>
</evidence>
<comment type="subcellular location">
    <subcellularLocation>
        <location evidence="2 8">Golgi apparatus membrane</location>
        <topology evidence="2 8">Multi-pass membrane protein</topology>
    </subcellularLocation>
</comment>
<dbReference type="AlphaFoldDB" id="J7RA02"/>
<evidence type="ECO:0000256" key="6">
    <source>
        <dbReference type="ARBA" id="ARBA00022989"/>
    </source>
</evidence>
<sequence length="203" mass="23444">MEQIRNFYETILKSTHPFTMAVHLAGKAAPIVFYIVGPLFLGFTAQFIIIILLVAFDFYVSKNISGRKLVQLRWWYDATNKNNSNFTFESHKQYTTGPPISAIDSKLFWWSMYLTPVVWFVFGILCLLKLRLFYLILVVMVVFLTGWNAYGFRCCDRWDPQTNSDGNEGNGTWFQLPNMLNLDNLSRISRVQSFFQGNGSTAT</sequence>
<dbReference type="GeneID" id="34527437"/>
<dbReference type="STRING" id="1071383.J7RA02"/>
<dbReference type="KEGG" id="kng:KNAG_0H02900"/>
<dbReference type="OrthoDB" id="2151161at2759"/>
<protein>
    <recommendedName>
        <fullName evidence="4 8">Golgi apparatus membrane protein TVP23</fullName>
    </recommendedName>
</protein>
<keyword evidence="6 8" id="KW-1133">Transmembrane helix</keyword>
<dbReference type="Pfam" id="PF05832">
    <property type="entry name" value="DUF846"/>
    <property type="match status" value="1"/>
</dbReference>
<dbReference type="PANTHER" id="PTHR13019:SF7">
    <property type="entry name" value="GOLGI APPARATUS MEMBRANE PROTEIN TVP23"/>
    <property type="match status" value="1"/>
</dbReference>
<accession>J7RA02</accession>
<dbReference type="RefSeq" id="XP_022465950.1">
    <property type="nucleotide sequence ID" value="XM_022609567.1"/>
</dbReference>
<dbReference type="GO" id="GO:0016192">
    <property type="term" value="P:vesicle-mediated transport"/>
    <property type="evidence" value="ECO:0007669"/>
    <property type="project" value="EnsemblFungi"/>
</dbReference>